<dbReference type="RefSeq" id="WP_200273175.1">
    <property type="nucleotide sequence ID" value="NZ_JAENHN010000059.1"/>
</dbReference>
<dbReference type="Pfam" id="PF03703">
    <property type="entry name" value="bPH_2"/>
    <property type="match status" value="3"/>
</dbReference>
<protein>
    <submittedName>
        <fullName evidence="3">PH domain-containing protein</fullName>
    </submittedName>
</protein>
<keyword evidence="1" id="KW-0812">Transmembrane</keyword>
<keyword evidence="1" id="KW-0472">Membrane</keyword>
<accession>A0ABS1EV54</accession>
<keyword evidence="4" id="KW-1185">Reference proteome</keyword>
<dbReference type="EMBL" id="JAENHN010000059">
    <property type="protein sequence ID" value="MBK1813255.1"/>
    <property type="molecule type" value="Genomic_DNA"/>
</dbReference>
<dbReference type="PANTHER" id="PTHR34473">
    <property type="entry name" value="UPF0699 TRANSMEMBRANE PROTEIN YDBS"/>
    <property type="match status" value="1"/>
</dbReference>
<evidence type="ECO:0000259" key="2">
    <source>
        <dbReference type="Pfam" id="PF03703"/>
    </source>
</evidence>
<name>A0ABS1EV54_9CLOT</name>
<reference evidence="4" key="1">
    <citation type="submission" date="2021-01" db="EMBL/GenBank/DDBJ databases">
        <title>Genome public.</title>
        <authorList>
            <person name="Liu C."/>
            <person name="Sun Q."/>
        </authorList>
    </citation>
    <scope>NUCLEOTIDE SEQUENCE [LARGE SCALE GENOMIC DNA]</scope>
    <source>
        <strain evidence="4">YIM B02505</strain>
    </source>
</reference>
<feature type="domain" description="YdbS-like PH" evidence="2">
    <location>
        <begin position="58"/>
        <end position="122"/>
    </location>
</feature>
<dbReference type="InterPro" id="IPR014529">
    <property type="entry name" value="UCP026631"/>
</dbReference>
<keyword evidence="1" id="KW-1133">Transmembrane helix</keyword>
<comment type="caution">
    <text evidence="3">The sequence shown here is derived from an EMBL/GenBank/DDBJ whole genome shotgun (WGS) entry which is preliminary data.</text>
</comment>
<dbReference type="PIRSF" id="PIRSF026631">
    <property type="entry name" value="UCP026631"/>
    <property type="match status" value="1"/>
</dbReference>
<dbReference type="Proteomes" id="UP000596739">
    <property type="component" value="Unassembled WGS sequence"/>
</dbReference>
<evidence type="ECO:0000313" key="4">
    <source>
        <dbReference type="Proteomes" id="UP000596739"/>
    </source>
</evidence>
<gene>
    <name evidence="3" type="ORF">JHL18_21775</name>
</gene>
<proteinExistence type="predicted"/>
<organism evidence="3 4">
    <name type="scientific">Clostridium yunnanense</name>
    <dbReference type="NCBI Taxonomy" id="2800325"/>
    <lineage>
        <taxon>Bacteria</taxon>
        <taxon>Bacillati</taxon>
        <taxon>Bacillota</taxon>
        <taxon>Clostridia</taxon>
        <taxon>Eubacteriales</taxon>
        <taxon>Clostridiaceae</taxon>
        <taxon>Clostridium</taxon>
    </lineage>
</organism>
<evidence type="ECO:0000313" key="3">
    <source>
        <dbReference type="EMBL" id="MBK1813255.1"/>
    </source>
</evidence>
<dbReference type="PANTHER" id="PTHR34473:SF2">
    <property type="entry name" value="UPF0699 TRANSMEMBRANE PROTEIN YDBT"/>
    <property type="match status" value="1"/>
</dbReference>
<dbReference type="InterPro" id="IPR005182">
    <property type="entry name" value="YdbS-like_PH"/>
</dbReference>
<feature type="transmembrane region" description="Helical" evidence="1">
    <location>
        <begin position="225"/>
        <end position="250"/>
    </location>
</feature>
<feature type="transmembrane region" description="Helical" evidence="1">
    <location>
        <begin position="356"/>
        <end position="375"/>
    </location>
</feature>
<feature type="transmembrane region" description="Helical" evidence="1">
    <location>
        <begin position="169"/>
        <end position="189"/>
    </location>
</feature>
<feature type="transmembrane region" description="Helical" evidence="1">
    <location>
        <begin position="381"/>
        <end position="402"/>
    </location>
</feature>
<evidence type="ECO:0000256" key="1">
    <source>
        <dbReference type="SAM" id="Phobius"/>
    </source>
</evidence>
<feature type="domain" description="YdbS-like PH" evidence="2">
    <location>
        <begin position="254"/>
        <end position="315"/>
    </location>
</feature>
<sequence>MIDKPTRNHWIVIVQDVLKSLRQFWFLLILLISGHNKYIYIAGAIIVVSTVVIQIKKWLNTEYYVSDNILVYKSGVFQKSREEIPFDKINTIDMGQGVFDRILGLCTVKIDSGSAIGKEAELKLKIKYKIAEMLRDTVLNIKNSTVDNDLQEEKKEEAAPKKVISIREIMIYAITKGKLGWALGGYFAVMNFADDIEKITNTTIVKNLTSSIDMNNLILQDRVKLVFLIIGMLLAVYIVMTLLSIIFEIVKLYRFTIKVQDKNFNISYGLLSKKEYSIPIDKIHALKYKQGILQQVLGIYTIEAITIGYGDEKNEKAILYPIANDDFKQRFLASLLPEMIFSADIKKPPKHSLKRFIVMRVLLPFIVMIPLYFLVKPVPSEFKIVVILVITLINILFGYLNYRNTSLGVTDKLILASEGSFVKTTTIIKQSSVQSVERKQNPYQRKAKVCDYLVSVYSTSLPEAVKVRHMNENLDKELYGNLIM</sequence>
<feature type="domain" description="YdbS-like PH" evidence="2">
    <location>
        <begin position="402"/>
        <end position="475"/>
    </location>
</feature>